<dbReference type="PANTHER" id="PTHR11161">
    <property type="entry name" value="O-ACYLTRANSFERASE"/>
    <property type="match status" value="1"/>
</dbReference>
<organism evidence="3">
    <name type="scientific">Menopon gallinae</name>
    <name type="common">poultry shaft louse</name>
    <dbReference type="NCBI Taxonomy" id="328185"/>
    <lineage>
        <taxon>Eukaryota</taxon>
        <taxon>Metazoa</taxon>
        <taxon>Ecdysozoa</taxon>
        <taxon>Arthropoda</taxon>
        <taxon>Hexapoda</taxon>
        <taxon>Insecta</taxon>
        <taxon>Pterygota</taxon>
        <taxon>Neoptera</taxon>
        <taxon>Paraneoptera</taxon>
        <taxon>Psocodea</taxon>
        <taxon>Troctomorpha</taxon>
        <taxon>Phthiraptera</taxon>
        <taxon>Amblycera</taxon>
        <taxon>Menoponidae</taxon>
        <taxon>Menopon</taxon>
    </lineage>
</organism>
<evidence type="ECO:0000256" key="1">
    <source>
        <dbReference type="SAM" id="Phobius"/>
    </source>
</evidence>
<dbReference type="Pfam" id="PF01757">
    <property type="entry name" value="Acyl_transf_3"/>
    <property type="match status" value="1"/>
</dbReference>
<name>A0AAW2I1K8_9NEOP</name>
<dbReference type="InterPro" id="IPR052728">
    <property type="entry name" value="O2_lipid_transport_reg"/>
</dbReference>
<feature type="transmembrane region" description="Helical" evidence="1">
    <location>
        <begin position="296"/>
        <end position="318"/>
    </location>
</feature>
<dbReference type="AlphaFoldDB" id="A0AAW2I1K8"/>
<sequence>MATNSKVQRSPCSSQLKNFYYAVKKRETWALRMLDSSGTPKNGFVWGNNYWLGTYSQCRWTSSKQALLPAKEISAKDPEFPPFSVDFFIGSFKHNSNYQAKLNVSKEDLILIGLCLPSVCSVDELKPLFESWAAQNPLTVQFLYNFTMKLNNVRMIELGTADDFPLSISLSLIIGTAISLVIFATLYDIYIWRPLRKQCECIRMTQGNTWAAGKIRNIRGSDELLNRDNNLNDGYELKIDNSLHKSIPTGDNSQQPQTPPVRRNHKKLLRKLFVCFSAVSNTQAIVLTHYDKEIVPAIHGLRFFGMVWIICLYTVYYLKDFADNKPLLLRISQGFTEQVISNTTFSVDTFFFTSGFLLSYIYFRNRRGSSRANDGCSIKKKVNEFGSMLLNRVIRLTPVYAVVLITANISIKRNGRRSLFELSELSQNTCGKYWWRNLLYINNLYKAEEMCMSWSWYLSTEMQFFVLGFTLLIIYSRYRKLAACLTGGLIMCSALINGYLSYSYGLAPTLDHQLSSLYILHYPPWTRVVPYLIGICTGYFAIHLKGKLKCNKATLITCWLVGPICNLWALFGLYNKDMSVISTALYSALSRPAWGLGLAWIVISCATDNAGILKGLLSFKGWIPLSRLSLTAYLLSPLIINLTYSSSETPIHLDFFPVVVYFSGFVSITYFCAFILSLMVELPFNQMGKCLFRRRQEINQLNQQ</sequence>
<dbReference type="InterPro" id="IPR002656">
    <property type="entry name" value="Acyl_transf_3_dom"/>
</dbReference>
<feature type="transmembrane region" description="Helical" evidence="1">
    <location>
        <begin position="554"/>
        <end position="574"/>
    </location>
</feature>
<feature type="transmembrane region" description="Helical" evidence="1">
    <location>
        <begin position="339"/>
        <end position="363"/>
    </location>
</feature>
<keyword evidence="1" id="KW-1133">Transmembrane helix</keyword>
<feature type="transmembrane region" description="Helical" evidence="1">
    <location>
        <begin position="594"/>
        <end position="613"/>
    </location>
</feature>
<proteinExistence type="predicted"/>
<feature type="transmembrane region" description="Helical" evidence="1">
    <location>
        <begin position="454"/>
        <end position="474"/>
    </location>
</feature>
<gene>
    <name evidence="3" type="ORF">PYX00_003766</name>
</gene>
<dbReference type="Pfam" id="PF20146">
    <property type="entry name" value="NRF"/>
    <property type="match status" value="1"/>
</dbReference>
<feature type="domain" description="Nose resistant-to-fluoxetine protein N-terminal" evidence="2">
    <location>
        <begin position="9"/>
        <end position="147"/>
    </location>
</feature>
<evidence type="ECO:0000259" key="2">
    <source>
        <dbReference type="SMART" id="SM00703"/>
    </source>
</evidence>
<comment type="caution">
    <text evidence="3">The sequence shown here is derived from an EMBL/GenBank/DDBJ whole genome shotgun (WGS) entry which is preliminary data.</text>
</comment>
<feature type="transmembrane region" description="Helical" evidence="1">
    <location>
        <begin position="164"/>
        <end position="187"/>
    </location>
</feature>
<accession>A0AAW2I1K8</accession>
<dbReference type="PANTHER" id="PTHR11161:SF72">
    <property type="entry name" value="FI21449P1"/>
    <property type="match status" value="1"/>
</dbReference>
<feature type="transmembrane region" description="Helical" evidence="1">
    <location>
        <begin position="481"/>
        <end position="502"/>
    </location>
</feature>
<dbReference type="SMART" id="SM00703">
    <property type="entry name" value="NRF"/>
    <property type="match status" value="1"/>
</dbReference>
<keyword evidence="1" id="KW-0812">Transmembrane</keyword>
<keyword evidence="1" id="KW-0472">Membrane</keyword>
<dbReference type="EMBL" id="JARGDH010000002">
    <property type="protein sequence ID" value="KAL0276120.1"/>
    <property type="molecule type" value="Genomic_DNA"/>
</dbReference>
<evidence type="ECO:0000313" key="3">
    <source>
        <dbReference type="EMBL" id="KAL0276120.1"/>
    </source>
</evidence>
<protein>
    <recommendedName>
        <fullName evidence="2">Nose resistant-to-fluoxetine protein N-terminal domain-containing protein</fullName>
    </recommendedName>
</protein>
<feature type="transmembrane region" description="Helical" evidence="1">
    <location>
        <begin position="625"/>
        <end position="646"/>
    </location>
</feature>
<reference evidence="3" key="1">
    <citation type="journal article" date="2024" name="Gigascience">
        <title>Chromosome-level genome of the poultry shaft louse Menopon gallinae provides insight into the host-switching and adaptive evolution of parasitic lice.</title>
        <authorList>
            <person name="Xu Y."/>
            <person name="Ma L."/>
            <person name="Liu S."/>
            <person name="Liang Y."/>
            <person name="Liu Q."/>
            <person name="He Z."/>
            <person name="Tian L."/>
            <person name="Duan Y."/>
            <person name="Cai W."/>
            <person name="Li H."/>
            <person name="Song F."/>
        </authorList>
    </citation>
    <scope>NUCLEOTIDE SEQUENCE</scope>
    <source>
        <strain evidence="3">Cailab_2023a</strain>
    </source>
</reference>
<feature type="transmembrane region" description="Helical" evidence="1">
    <location>
        <begin position="658"/>
        <end position="684"/>
    </location>
</feature>
<dbReference type="GO" id="GO:0016747">
    <property type="term" value="F:acyltransferase activity, transferring groups other than amino-acyl groups"/>
    <property type="evidence" value="ECO:0007669"/>
    <property type="project" value="InterPro"/>
</dbReference>
<feature type="transmembrane region" description="Helical" evidence="1">
    <location>
        <begin position="522"/>
        <end position="542"/>
    </location>
</feature>
<dbReference type="InterPro" id="IPR006621">
    <property type="entry name" value="Nose-resist-to-fluoxetine_N"/>
</dbReference>